<dbReference type="EMBL" id="BOPZ01000007">
    <property type="protein sequence ID" value="GIM28537.1"/>
    <property type="molecule type" value="Genomic_DNA"/>
</dbReference>
<comment type="caution">
    <text evidence="3">The sequence shown here is derived from an EMBL/GenBank/DDBJ whole genome shotgun (WGS) entry which is preliminary data.</text>
</comment>
<feature type="domain" description="Deacetylase PdaC" evidence="2">
    <location>
        <begin position="39"/>
        <end position="134"/>
    </location>
</feature>
<feature type="domain" description="DUF3298" evidence="1">
    <location>
        <begin position="152"/>
        <end position="227"/>
    </location>
</feature>
<dbReference type="RefSeq" id="WP_212903262.1">
    <property type="nucleotide sequence ID" value="NZ_BOPZ01000007.1"/>
</dbReference>
<protein>
    <submittedName>
        <fullName evidence="3">Ferritin</fullName>
    </submittedName>
</protein>
<dbReference type="Pfam" id="PF11738">
    <property type="entry name" value="DUF3298"/>
    <property type="match status" value="1"/>
</dbReference>
<dbReference type="Gene3D" id="3.30.565.40">
    <property type="entry name" value="Fervidobacterium nodosum Rt17-B1 like"/>
    <property type="match status" value="1"/>
</dbReference>
<dbReference type="AlphaFoldDB" id="A0A919RYD0"/>
<evidence type="ECO:0000259" key="2">
    <source>
        <dbReference type="Pfam" id="PF13739"/>
    </source>
</evidence>
<proteinExistence type="predicted"/>
<evidence type="ECO:0000259" key="1">
    <source>
        <dbReference type="Pfam" id="PF11738"/>
    </source>
</evidence>
<evidence type="ECO:0000313" key="3">
    <source>
        <dbReference type="EMBL" id="GIM28537.1"/>
    </source>
</evidence>
<sequence length="237" mass="27196">MKKRFVPLITLIVIFLTTLMGMSIKDDAKGVTIKSKTLKEKYSYINIDLTIPYIANAGNKIYDGINTKIEGNILNWKKDLTEMAKENELDSQKAGIDVRPFDLVTVYKLGYNKNNFLSLYIDYYQYTGGAHGITTRNTYNLDLNSGKNLILKELFNEGYDFKTIINESIKKQISQSPQEYFNGGKDFKGIKDNQDYYVTDDGIVIVYQLYEIAPYVSGIREFKVPFSELKEGLINFK</sequence>
<keyword evidence="4" id="KW-1185">Reference proteome</keyword>
<name>A0A919RYD0_9CLOT</name>
<dbReference type="Pfam" id="PF13739">
    <property type="entry name" value="PdaC"/>
    <property type="match status" value="1"/>
</dbReference>
<evidence type="ECO:0000313" key="4">
    <source>
        <dbReference type="Proteomes" id="UP000679179"/>
    </source>
</evidence>
<dbReference type="InterPro" id="IPR025303">
    <property type="entry name" value="PdaC"/>
</dbReference>
<dbReference type="InterPro" id="IPR021729">
    <property type="entry name" value="DUF3298"/>
</dbReference>
<reference evidence="3" key="1">
    <citation type="submission" date="2021-03" db="EMBL/GenBank/DDBJ databases">
        <title>Taxonomic study of Clostridium polyendosporum from meadow-gley soil under rice.</title>
        <authorList>
            <person name="Kobayashi H."/>
            <person name="Tanizawa Y."/>
            <person name="Yagura M."/>
        </authorList>
    </citation>
    <scope>NUCLEOTIDE SEQUENCE</scope>
    <source>
        <strain evidence="3">JCM 30710</strain>
    </source>
</reference>
<dbReference type="Proteomes" id="UP000679179">
    <property type="component" value="Unassembled WGS sequence"/>
</dbReference>
<organism evidence="3 4">
    <name type="scientific">Clostridium polyendosporum</name>
    <dbReference type="NCBI Taxonomy" id="69208"/>
    <lineage>
        <taxon>Bacteria</taxon>
        <taxon>Bacillati</taxon>
        <taxon>Bacillota</taxon>
        <taxon>Clostridia</taxon>
        <taxon>Eubacteriales</taxon>
        <taxon>Clostridiaceae</taxon>
        <taxon>Clostridium</taxon>
    </lineage>
</organism>
<accession>A0A919RYD0</accession>
<dbReference type="Gene3D" id="3.90.640.20">
    <property type="entry name" value="Heat-shock cognate protein, ATPase"/>
    <property type="match status" value="1"/>
</dbReference>
<gene>
    <name evidence="3" type="ORF">CPJCM30710_12030</name>
</gene>
<dbReference type="InterPro" id="IPR037126">
    <property type="entry name" value="PdaC/RsiV-like_sf"/>
</dbReference>